<evidence type="ECO:0000256" key="1">
    <source>
        <dbReference type="SAM" id="MobiDB-lite"/>
    </source>
</evidence>
<feature type="region of interest" description="Disordered" evidence="1">
    <location>
        <begin position="121"/>
        <end position="140"/>
    </location>
</feature>
<gene>
    <name evidence="2" type="ORF">XarbCFBP7409_17445</name>
</gene>
<evidence type="ECO:0000313" key="3">
    <source>
        <dbReference type="Proteomes" id="UP000238049"/>
    </source>
</evidence>
<dbReference type="AlphaFoldDB" id="A0A2S6ZSW3"/>
<dbReference type="EMBL" id="MDSL01000045">
    <property type="protein sequence ID" value="PPT95515.1"/>
    <property type="molecule type" value="Genomic_DNA"/>
</dbReference>
<comment type="caution">
    <text evidence="2">The sequence shown here is derived from an EMBL/GenBank/DDBJ whole genome shotgun (WGS) entry which is preliminary data.</text>
</comment>
<accession>A0A2S6ZSW3</accession>
<evidence type="ECO:0000313" key="2">
    <source>
        <dbReference type="EMBL" id="PPT95515.1"/>
    </source>
</evidence>
<dbReference type="RefSeq" id="WP_104563424.1">
    <property type="nucleotide sequence ID" value="NZ_MDSK01000021.1"/>
</dbReference>
<organism evidence="2 3">
    <name type="scientific">Xanthomonas arboricola pv. guizotiae</name>
    <dbReference type="NCBI Taxonomy" id="487867"/>
    <lineage>
        <taxon>Bacteria</taxon>
        <taxon>Pseudomonadati</taxon>
        <taxon>Pseudomonadota</taxon>
        <taxon>Gammaproteobacteria</taxon>
        <taxon>Lysobacterales</taxon>
        <taxon>Lysobacteraceae</taxon>
        <taxon>Xanthomonas</taxon>
    </lineage>
</organism>
<reference evidence="2 3" key="1">
    <citation type="submission" date="2016-08" db="EMBL/GenBank/DDBJ databases">
        <title>Evolution of the type three secretion system and type three effector repertoires in Xanthomonas.</title>
        <authorList>
            <person name="Merda D."/>
            <person name="Briand M."/>
            <person name="Bosis E."/>
            <person name="Rousseau C."/>
            <person name="Portier P."/>
            <person name="Jacques M.-A."/>
            <person name="Fischer-Le Saux M."/>
        </authorList>
    </citation>
    <scope>NUCLEOTIDE SEQUENCE [LARGE SCALE GENOMIC DNA]</scope>
    <source>
        <strain evidence="2 3">CFBP 7409</strain>
    </source>
</reference>
<name>A0A2S6ZSW3_9XANT</name>
<dbReference type="Proteomes" id="UP000238049">
    <property type="component" value="Unassembled WGS sequence"/>
</dbReference>
<proteinExistence type="predicted"/>
<sequence>MTEFSIKLTVARVGFGGNTGAGEYFYSFAPDLLIVDKHDGVSTLHYYFDEDVVPKHFVIKSLLTTDVFKQIGDPDIATDGRSVTIVNANSVPTLIFLTIIVEDPTRTDKKGNKVWFSCDPQVGNDPKINPQEVPPINKGK</sequence>
<protein>
    <submittedName>
        <fullName evidence="2">Uncharacterized protein</fullName>
    </submittedName>
</protein>